<dbReference type="Proteomes" id="UP001564408">
    <property type="component" value="Unassembled WGS sequence"/>
</dbReference>
<organism evidence="1 2">
    <name type="scientific">Thioalkalicoccus limnaeus</name>
    <dbReference type="NCBI Taxonomy" id="120681"/>
    <lineage>
        <taxon>Bacteria</taxon>
        <taxon>Pseudomonadati</taxon>
        <taxon>Pseudomonadota</taxon>
        <taxon>Gammaproteobacteria</taxon>
        <taxon>Chromatiales</taxon>
        <taxon>Chromatiaceae</taxon>
        <taxon>Thioalkalicoccus</taxon>
    </lineage>
</organism>
<sequence length="94" mass="10467">MMGESKRKSYTGAFKAKVALAAILLWLIGTAAERCGLHERLRPGTRKRRAYSRLFLARLLLTLEDCRTSIAELVDGIGSPDQWVARDHDALLAV</sequence>
<accession>A0ABV4BFX8</accession>
<dbReference type="EMBL" id="JBDKXB010000021">
    <property type="protein sequence ID" value="MEY6433446.1"/>
    <property type="molecule type" value="Genomic_DNA"/>
</dbReference>
<protein>
    <recommendedName>
        <fullName evidence="3">Transposase</fullName>
    </recommendedName>
</protein>
<evidence type="ECO:0008006" key="3">
    <source>
        <dbReference type="Google" id="ProtNLM"/>
    </source>
</evidence>
<evidence type="ECO:0000313" key="2">
    <source>
        <dbReference type="Proteomes" id="UP001564408"/>
    </source>
</evidence>
<reference evidence="1 2" key="1">
    <citation type="submission" date="2024-05" db="EMBL/GenBank/DDBJ databases">
        <title>Genome Sequence and Characterization of the New Strain Purple Sulfur Bacterium of Genus Thioalkalicoccus.</title>
        <authorList>
            <person name="Bryantseva I.A."/>
            <person name="Kyndt J.A."/>
            <person name="Imhoff J.F."/>
        </authorList>
    </citation>
    <scope>NUCLEOTIDE SEQUENCE [LARGE SCALE GENOMIC DNA]</scope>
    <source>
        <strain evidence="1 2">Um2</strain>
    </source>
</reference>
<dbReference type="RefSeq" id="WP_369667827.1">
    <property type="nucleotide sequence ID" value="NZ_JBDKXB010000021.1"/>
</dbReference>
<gene>
    <name evidence="1" type="ORF">ABC977_13640</name>
</gene>
<evidence type="ECO:0000313" key="1">
    <source>
        <dbReference type="EMBL" id="MEY6433446.1"/>
    </source>
</evidence>
<name>A0ABV4BFX8_9GAMM</name>
<keyword evidence="2" id="KW-1185">Reference proteome</keyword>
<comment type="caution">
    <text evidence="1">The sequence shown here is derived from an EMBL/GenBank/DDBJ whole genome shotgun (WGS) entry which is preliminary data.</text>
</comment>
<proteinExistence type="predicted"/>